<evidence type="ECO:0000256" key="1">
    <source>
        <dbReference type="SAM" id="SignalP"/>
    </source>
</evidence>
<comment type="caution">
    <text evidence="2">The sequence shown here is derived from an EMBL/GenBank/DDBJ whole genome shotgun (WGS) entry which is preliminary data.</text>
</comment>
<sequence>MFRSLSLMTALALVAGLSAGGAASAATQCRDAQGHFTKCSAATPAKPEKCRDAKGHYAKCSPAKATTVAKTPPAAKAPTK</sequence>
<feature type="chain" id="PRO_5032578776" evidence="1">
    <location>
        <begin position="26"/>
        <end position="80"/>
    </location>
</feature>
<dbReference type="RefSeq" id="WP_183773286.1">
    <property type="nucleotide sequence ID" value="NZ_JACIDK010000003.1"/>
</dbReference>
<keyword evidence="1" id="KW-0732">Signal</keyword>
<dbReference type="Proteomes" id="UP000530564">
    <property type="component" value="Unassembled WGS sequence"/>
</dbReference>
<gene>
    <name evidence="2" type="ORF">GGQ61_002552</name>
</gene>
<evidence type="ECO:0000313" key="2">
    <source>
        <dbReference type="EMBL" id="MBB3891824.1"/>
    </source>
</evidence>
<dbReference type="AlphaFoldDB" id="A0A840A0L1"/>
<keyword evidence="3" id="KW-1185">Reference proteome</keyword>
<accession>A0A840A0L1</accession>
<organism evidence="2 3">
    <name type="scientific">Phenylobacterium haematophilum</name>
    <dbReference type="NCBI Taxonomy" id="98513"/>
    <lineage>
        <taxon>Bacteria</taxon>
        <taxon>Pseudomonadati</taxon>
        <taxon>Pseudomonadota</taxon>
        <taxon>Alphaproteobacteria</taxon>
        <taxon>Caulobacterales</taxon>
        <taxon>Caulobacteraceae</taxon>
        <taxon>Phenylobacterium</taxon>
    </lineage>
</organism>
<name>A0A840A0L1_9CAUL</name>
<reference evidence="2 3" key="1">
    <citation type="submission" date="2020-08" db="EMBL/GenBank/DDBJ databases">
        <title>Genomic Encyclopedia of Type Strains, Phase IV (KMG-IV): sequencing the most valuable type-strain genomes for metagenomic binning, comparative biology and taxonomic classification.</title>
        <authorList>
            <person name="Goeker M."/>
        </authorList>
    </citation>
    <scope>NUCLEOTIDE SEQUENCE [LARGE SCALE GENOMIC DNA]</scope>
    <source>
        <strain evidence="2 3">DSM 21793</strain>
    </source>
</reference>
<dbReference type="EMBL" id="JACIDK010000003">
    <property type="protein sequence ID" value="MBB3891824.1"/>
    <property type="molecule type" value="Genomic_DNA"/>
</dbReference>
<proteinExistence type="predicted"/>
<feature type="signal peptide" evidence="1">
    <location>
        <begin position="1"/>
        <end position="25"/>
    </location>
</feature>
<evidence type="ECO:0000313" key="3">
    <source>
        <dbReference type="Proteomes" id="UP000530564"/>
    </source>
</evidence>
<protein>
    <submittedName>
        <fullName evidence="2">Uncharacterized protein</fullName>
    </submittedName>
</protein>